<dbReference type="EMBL" id="MPZN01000030">
    <property type="protein sequence ID" value="PPL18637.1"/>
    <property type="molecule type" value="Genomic_DNA"/>
</dbReference>
<dbReference type="RefSeq" id="WP_104475530.1">
    <property type="nucleotide sequence ID" value="NZ_MPZN01000030.1"/>
</dbReference>
<dbReference type="Proteomes" id="UP000237755">
    <property type="component" value="Unassembled WGS sequence"/>
</dbReference>
<keyword evidence="2" id="KW-1185">Reference proteome</keyword>
<gene>
    <name evidence="1" type="ORF">GY24_10185</name>
</gene>
<proteinExistence type="predicted"/>
<evidence type="ECO:0000313" key="1">
    <source>
        <dbReference type="EMBL" id="PPL18637.1"/>
    </source>
</evidence>
<accession>A0ABX5AUR9</accession>
<protein>
    <submittedName>
        <fullName evidence="1">Uncharacterized protein</fullName>
    </submittedName>
</protein>
<comment type="caution">
    <text evidence="1">The sequence shown here is derived from an EMBL/GenBank/DDBJ whole genome shotgun (WGS) entry which is preliminary data.</text>
</comment>
<evidence type="ECO:0000313" key="2">
    <source>
        <dbReference type="Proteomes" id="UP000237755"/>
    </source>
</evidence>
<name>A0ABX5AUR9_9MICO</name>
<organism evidence="1 2">
    <name type="scientific">Microterricola pindariensis</name>
    <dbReference type="NCBI Taxonomy" id="478010"/>
    <lineage>
        <taxon>Bacteria</taxon>
        <taxon>Bacillati</taxon>
        <taxon>Actinomycetota</taxon>
        <taxon>Actinomycetes</taxon>
        <taxon>Micrococcales</taxon>
        <taxon>Microbacteriaceae</taxon>
        <taxon>Microterricola</taxon>
    </lineage>
</organism>
<sequence>MPGSGEALSTLTDDMAGRYLVTTMSGSRYWLDLDGRSLCRIARTDDDETLTLRRDGEKVDLIDVERCEVSHPMLVLIDLHLENVWCTTRESTPVVSIIVLSPRAVLQ</sequence>
<reference evidence="1 2" key="1">
    <citation type="journal article" date="2008" name="Int. J. Syst. Evol. Microbiol.">
        <title>Leifsonia pindariensis sp. nov., isolated from the Pindari glacier of the Indian Himalayas, and emended description of the genus Leifsonia.</title>
        <authorList>
            <person name="Reddy G.S."/>
            <person name="Prabagaran S.R."/>
            <person name="Shivaji S."/>
        </authorList>
    </citation>
    <scope>NUCLEOTIDE SEQUENCE [LARGE SCALE GENOMIC DNA]</scope>
    <source>
        <strain evidence="1 2">PON 10</strain>
    </source>
</reference>